<reference evidence="2" key="1">
    <citation type="submission" date="2025-08" db="UniProtKB">
        <authorList>
            <consortium name="RefSeq"/>
        </authorList>
    </citation>
    <scope>IDENTIFICATION</scope>
    <source>
        <tissue evidence="2">Leaf</tissue>
    </source>
</reference>
<dbReference type="Gene3D" id="3.80.10.10">
    <property type="entry name" value="Ribonuclease Inhibitor"/>
    <property type="match status" value="3"/>
</dbReference>
<evidence type="ECO:0000313" key="1">
    <source>
        <dbReference type="Proteomes" id="UP000827889"/>
    </source>
</evidence>
<accession>A0A8B8NLV2</accession>
<dbReference type="KEGG" id="rarg:115736113"/>
<dbReference type="PANTHER" id="PTHR47186">
    <property type="entry name" value="LEUCINE-RICH REPEAT-CONTAINING PROTEIN 57"/>
    <property type="match status" value="1"/>
</dbReference>
<dbReference type="GeneID" id="115736113"/>
<dbReference type="SUPFAM" id="SSF52058">
    <property type="entry name" value="L domain-like"/>
    <property type="match status" value="1"/>
</dbReference>
<dbReference type="OrthoDB" id="1806615at2759"/>
<dbReference type="RefSeq" id="XP_030523491.1">
    <property type="nucleotide sequence ID" value="XM_030667631.1"/>
</dbReference>
<organism evidence="1 2">
    <name type="scientific">Rhodamnia argentea</name>
    <dbReference type="NCBI Taxonomy" id="178133"/>
    <lineage>
        <taxon>Eukaryota</taxon>
        <taxon>Viridiplantae</taxon>
        <taxon>Streptophyta</taxon>
        <taxon>Embryophyta</taxon>
        <taxon>Tracheophyta</taxon>
        <taxon>Spermatophyta</taxon>
        <taxon>Magnoliopsida</taxon>
        <taxon>eudicotyledons</taxon>
        <taxon>Gunneridae</taxon>
        <taxon>Pentapetalae</taxon>
        <taxon>rosids</taxon>
        <taxon>malvids</taxon>
        <taxon>Myrtales</taxon>
        <taxon>Myrtaceae</taxon>
        <taxon>Myrtoideae</taxon>
        <taxon>Myrteae</taxon>
        <taxon>Australasian group</taxon>
        <taxon>Rhodamnia</taxon>
    </lineage>
</organism>
<dbReference type="InterPro" id="IPR032675">
    <property type="entry name" value="LRR_dom_sf"/>
</dbReference>
<gene>
    <name evidence="2" type="primary">LOC115736113</name>
</gene>
<evidence type="ECO:0000313" key="2">
    <source>
        <dbReference type="RefSeq" id="XP_030523491.1"/>
    </source>
</evidence>
<dbReference type="InterPro" id="IPR001611">
    <property type="entry name" value="Leu-rich_rpt"/>
</dbReference>
<dbReference type="PROSITE" id="PS51450">
    <property type="entry name" value="LRR"/>
    <property type="match status" value="1"/>
</dbReference>
<dbReference type="Proteomes" id="UP000827889">
    <property type="component" value="Chromosome 4"/>
</dbReference>
<dbReference type="AlphaFoldDB" id="A0A8B8NLV2"/>
<protein>
    <submittedName>
        <fullName evidence="2">Disease resistance protein RGA3</fullName>
    </submittedName>
</protein>
<dbReference type="PANTHER" id="PTHR47186:SF18">
    <property type="entry name" value="RX N-TERMINAL DOMAIN-CONTAINING PROTEIN"/>
    <property type="match status" value="1"/>
</dbReference>
<keyword evidence="1" id="KW-1185">Reference proteome</keyword>
<name>A0A8B8NLV2_9MYRT</name>
<proteinExistence type="predicted"/>
<sequence>MDGSYPKLLEGWRNWRGFISVSARGLEGEIPPEIGGLSYLKVLDLCGTRICHVPSTINMLSCLSTLDLTSCNEITELPELPASLVILRVESRSLQVVPNLSNLSNLEELFLSDGADYGVLPYGSECRLRRCDLGWIGRLSKLKKFELRLFNVAAPPTELGDLSLLENLSLHRLDLQALQLLPPSLSYLKLDNLNTGVSQLSNLKFLSSLTLCFSKLREIELNGLLQLHRLSLTACLLKRLSIPSSLRTLSVFNCPKLMEITGMLESLEELSIHSCNSFERLGCDEVGSLGVLDPSESSSSALSCYAPGVLLTDALKKLKRLEMIRCEGLVEIRVVGMLLSLQDVIIRNCDGMEKFSISPLKNLQNMVISDCRKLRVVEGLDELEFLVNLELSRCPSLEISLDISNSKIQDKCLIKVCQCGESLGTSHHRTFKRYKKMIL</sequence>